<name>A0A4C1VUG9_EUMVA</name>
<protein>
    <submittedName>
        <fullName evidence="1">Uncharacterized protein</fullName>
    </submittedName>
</protein>
<proteinExistence type="predicted"/>
<dbReference type="AlphaFoldDB" id="A0A4C1VUG9"/>
<keyword evidence="2" id="KW-1185">Reference proteome</keyword>
<accession>A0A4C1VUG9</accession>
<reference evidence="1 2" key="1">
    <citation type="journal article" date="2019" name="Commun. Biol.">
        <title>The bagworm genome reveals a unique fibroin gene that provides high tensile strength.</title>
        <authorList>
            <person name="Kono N."/>
            <person name="Nakamura H."/>
            <person name="Ohtoshi R."/>
            <person name="Tomita M."/>
            <person name="Numata K."/>
            <person name="Arakawa K."/>
        </authorList>
    </citation>
    <scope>NUCLEOTIDE SEQUENCE [LARGE SCALE GENOMIC DNA]</scope>
</reference>
<dbReference type="EMBL" id="BGZK01000424">
    <property type="protein sequence ID" value="GBP42826.1"/>
    <property type="molecule type" value="Genomic_DNA"/>
</dbReference>
<comment type="caution">
    <text evidence="1">The sequence shown here is derived from an EMBL/GenBank/DDBJ whole genome shotgun (WGS) entry which is preliminary data.</text>
</comment>
<evidence type="ECO:0000313" key="2">
    <source>
        <dbReference type="Proteomes" id="UP000299102"/>
    </source>
</evidence>
<evidence type="ECO:0000313" key="1">
    <source>
        <dbReference type="EMBL" id="GBP42826.1"/>
    </source>
</evidence>
<gene>
    <name evidence="1" type="ORF">EVAR_83345_1</name>
</gene>
<sequence length="221" mass="24768">MTRRPVKVQGACAPLDHFQPVADRQRCALTTFSIRDPLCRGDVCARRSARVETLRGSHLTNTQPTAASAGPPHRDESLFCGVIVPSARRALAAACRRDGRRGSGRRTTKKIVLAVRVRIHRSDSGIFEDTIASTTRQHTQASSSTADAALADVVARVRFSVSPRALRLRRFLRPRLVRRPALWRRLREASPLHRRSAPRDELTRMTMFGHLASKRELDPRV</sequence>
<dbReference type="Proteomes" id="UP000299102">
    <property type="component" value="Unassembled WGS sequence"/>
</dbReference>
<organism evidence="1 2">
    <name type="scientific">Eumeta variegata</name>
    <name type="common">Bagworm moth</name>
    <name type="synonym">Eumeta japonica</name>
    <dbReference type="NCBI Taxonomy" id="151549"/>
    <lineage>
        <taxon>Eukaryota</taxon>
        <taxon>Metazoa</taxon>
        <taxon>Ecdysozoa</taxon>
        <taxon>Arthropoda</taxon>
        <taxon>Hexapoda</taxon>
        <taxon>Insecta</taxon>
        <taxon>Pterygota</taxon>
        <taxon>Neoptera</taxon>
        <taxon>Endopterygota</taxon>
        <taxon>Lepidoptera</taxon>
        <taxon>Glossata</taxon>
        <taxon>Ditrysia</taxon>
        <taxon>Tineoidea</taxon>
        <taxon>Psychidae</taxon>
        <taxon>Oiketicinae</taxon>
        <taxon>Eumeta</taxon>
    </lineage>
</organism>